<sequence length="92" mass="10502">MSEFQEWSDKLTKNNWGDAAYTLPSAVFINDTLVGCKAIWNDLGLEDESLIFEIYDRFWNHYKGLDEFLVTPCDDCPQSAGKTDKNLVSDSN</sequence>
<dbReference type="Proteomes" id="UP000236321">
    <property type="component" value="Unassembled WGS sequence"/>
</dbReference>
<proteinExistence type="predicted"/>
<gene>
    <name evidence="1" type="ORF">BGM30_44900</name>
</gene>
<reference evidence="2" key="1">
    <citation type="submission" date="2017-12" db="EMBL/GenBank/DDBJ databases">
        <title>Improved Draft Genome Sequence of Microcystis aeruginosa NIES-298, a Microcystin-Producing Cyanobacterium from Lake Kasumigaura, Japan.</title>
        <authorList>
            <person name="Yamaguchi H."/>
            <person name="Suzuki S."/>
            <person name="Kawachi M."/>
        </authorList>
    </citation>
    <scope>NUCLEOTIDE SEQUENCE [LARGE SCALE GENOMIC DNA]</scope>
    <source>
        <strain evidence="2">NIES-298</strain>
    </source>
</reference>
<dbReference type="AlphaFoldDB" id="A0A2H6BYY5"/>
<evidence type="ECO:0000313" key="1">
    <source>
        <dbReference type="EMBL" id="GBD55397.1"/>
    </source>
</evidence>
<dbReference type="EMBL" id="BEYQ01000022">
    <property type="protein sequence ID" value="GBD55397.1"/>
    <property type="molecule type" value="Genomic_DNA"/>
</dbReference>
<accession>A0A2H6BYY5</accession>
<name>A0A2H6BYY5_MICAE</name>
<dbReference type="RefSeq" id="WP_103113475.1">
    <property type="nucleotide sequence ID" value="NZ_BEIU01000026.1"/>
</dbReference>
<organism evidence="1 2">
    <name type="scientific">Microcystis aeruginosa NIES-298</name>
    <dbReference type="NCBI Taxonomy" id="449468"/>
    <lineage>
        <taxon>Bacteria</taxon>
        <taxon>Bacillati</taxon>
        <taxon>Cyanobacteriota</taxon>
        <taxon>Cyanophyceae</taxon>
        <taxon>Oscillatoriophycideae</taxon>
        <taxon>Chroococcales</taxon>
        <taxon>Microcystaceae</taxon>
        <taxon>Microcystis</taxon>
    </lineage>
</organism>
<comment type="caution">
    <text evidence="1">The sequence shown here is derived from an EMBL/GenBank/DDBJ whole genome shotgun (WGS) entry which is preliminary data.</text>
</comment>
<evidence type="ECO:0000313" key="2">
    <source>
        <dbReference type="Proteomes" id="UP000236321"/>
    </source>
</evidence>
<protein>
    <submittedName>
        <fullName evidence="1">Uncharacterized protein</fullName>
    </submittedName>
</protein>